<reference evidence="1" key="2">
    <citation type="submission" date="2023-06" db="EMBL/GenBank/DDBJ databases">
        <authorList>
            <consortium name="Lawrence Berkeley National Laboratory"/>
            <person name="Mondo S.J."/>
            <person name="Hensen N."/>
            <person name="Bonometti L."/>
            <person name="Westerberg I."/>
            <person name="Brannstrom I.O."/>
            <person name="Guillou S."/>
            <person name="Cros-Aarteil S."/>
            <person name="Calhoun S."/>
            <person name="Haridas S."/>
            <person name="Kuo A."/>
            <person name="Pangilinan J."/>
            <person name="Riley R."/>
            <person name="Labutti K."/>
            <person name="Andreopoulos B."/>
            <person name="Lipzen A."/>
            <person name="Chen C."/>
            <person name="Yanf M."/>
            <person name="Daum C."/>
            <person name="Ng V."/>
            <person name="Clum A."/>
            <person name="Steindorff A."/>
            <person name="Ohm R."/>
            <person name="Martin F."/>
            <person name="Silar P."/>
            <person name="Natvig D."/>
            <person name="Lalanne C."/>
            <person name="Gautier V."/>
            <person name="Ament-Velasquez S.L."/>
            <person name="Kruys A."/>
            <person name="Hutchinson M.I."/>
            <person name="Powell A.J."/>
            <person name="Barry K."/>
            <person name="Miller A.N."/>
            <person name="Grigoriev I.V."/>
            <person name="Debuchy R."/>
            <person name="Gladieux P."/>
            <person name="Thoren M.H."/>
            <person name="Johannesson H."/>
        </authorList>
    </citation>
    <scope>NUCLEOTIDE SEQUENCE</scope>
    <source>
        <strain evidence="1">CBS 333.67</strain>
    </source>
</reference>
<name>A0AAJ0GPC6_9PEZI</name>
<protein>
    <recommendedName>
        <fullName evidence="3">HD domain-containing protein</fullName>
    </recommendedName>
</protein>
<evidence type="ECO:0000313" key="2">
    <source>
        <dbReference type="Proteomes" id="UP001273166"/>
    </source>
</evidence>
<dbReference type="PANTHER" id="PTHR35569">
    <property type="entry name" value="CYANAMIDE HYDRATASE DDI2-RELATED"/>
    <property type="match status" value="1"/>
</dbReference>
<dbReference type="SUPFAM" id="SSF109604">
    <property type="entry name" value="HD-domain/PDEase-like"/>
    <property type="match status" value="1"/>
</dbReference>
<dbReference type="GeneID" id="87888652"/>
<evidence type="ECO:0008006" key="3">
    <source>
        <dbReference type="Google" id="ProtNLM"/>
    </source>
</evidence>
<dbReference type="Proteomes" id="UP001273166">
    <property type="component" value="Unassembled WGS sequence"/>
</dbReference>
<reference evidence="1" key="1">
    <citation type="journal article" date="2023" name="Mol. Phylogenet. Evol.">
        <title>Genome-scale phylogeny and comparative genomics of the fungal order Sordariales.</title>
        <authorList>
            <person name="Hensen N."/>
            <person name="Bonometti L."/>
            <person name="Westerberg I."/>
            <person name="Brannstrom I.O."/>
            <person name="Guillou S."/>
            <person name="Cros-Aarteil S."/>
            <person name="Calhoun S."/>
            <person name="Haridas S."/>
            <person name="Kuo A."/>
            <person name="Mondo S."/>
            <person name="Pangilinan J."/>
            <person name="Riley R."/>
            <person name="LaButti K."/>
            <person name="Andreopoulos B."/>
            <person name="Lipzen A."/>
            <person name="Chen C."/>
            <person name="Yan M."/>
            <person name="Daum C."/>
            <person name="Ng V."/>
            <person name="Clum A."/>
            <person name="Steindorff A."/>
            <person name="Ohm R.A."/>
            <person name="Martin F."/>
            <person name="Silar P."/>
            <person name="Natvig D.O."/>
            <person name="Lalanne C."/>
            <person name="Gautier V."/>
            <person name="Ament-Velasquez S.L."/>
            <person name="Kruys A."/>
            <person name="Hutchinson M.I."/>
            <person name="Powell A.J."/>
            <person name="Barry K."/>
            <person name="Miller A.N."/>
            <person name="Grigoriev I.V."/>
            <person name="Debuchy R."/>
            <person name="Gladieux P."/>
            <person name="Hiltunen Thoren M."/>
            <person name="Johannesson H."/>
        </authorList>
    </citation>
    <scope>NUCLEOTIDE SEQUENCE</scope>
    <source>
        <strain evidence="1">CBS 333.67</strain>
    </source>
</reference>
<dbReference type="PANTHER" id="PTHR35569:SF1">
    <property type="entry name" value="CYANAMIDE HYDRATASE DDI2-RELATED"/>
    <property type="match status" value="1"/>
</dbReference>
<comment type="caution">
    <text evidence="1">The sequence shown here is derived from an EMBL/GenBank/DDBJ whole genome shotgun (WGS) entry which is preliminary data.</text>
</comment>
<keyword evidence="2" id="KW-1185">Reference proteome</keyword>
<accession>A0AAJ0GPC6</accession>
<dbReference type="AlphaFoldDB" id="A0AAJ0GPC6"/>
<dbReference type="RefSeq" id="XP_062719468.1">
    <property type="nucleotide sequence ID" value="XM_062869823.1"/>
</dbReference>
<proteinExistence type="predicted"/>
<organism evidence="1 2">
    <name type="scientific">Chaetomium strumarium</name>
    <dbReference type="NCBI Taxonomy" id="1170767"/>
    <lineage>
        <taxon>Eukaryota</taxon>
        <taxon>Fungi</taxon>
        <taxon>Dikarya</taxon>
        <taxon>Ascomycota</taxon>
        <taxon>Pezizomycotina</taxon>
        <taxon>Sordariomycetes</taxon>
        <taxon>Sordariomycetidae</taxon>
        <taxon>Sordariales</taxon>
        <taxon>Chaetomiaceae</taxon>
        <taxon>Chaetomium</taxon>
    </lineage>
</organism>
<sequence>MMSAHLGRMSVMQTLTTNKPQTRIQTHSNMLFLSLAYLSLIAAWLPLLAHATPHPKPSPRRNIAGVSVIDTPIVRAAQQFARDHSDDRLYNHVMRAWLFGTLLLAHNETLRASVDEEVQAVGLMLHDLGANHSLDSPFVTLDRRFEVDGAFAARGFIRSHRDGRHWDDRRVQLVWDGIALHAEPKFALFKEPDVVAIYWGNDLDFSGPAHGVTDAEYAAVVAEFPKPVNQTEMVIEGITWYCRHKPLSTQDTFMQPYGEMFVPGYSAVGHRAIDGALGR</sequence>
<evidence type="ECO:0000313" key="1">
    <source>
        <dbReference type="EMBL" id="KAK3303688.1"/>
    </source>
</evidence>
<dbReference type="EMBL" id="JAUDZG010000006">
    <property type="protein sequence ID" value="KAK3303688.1"/>
    <property type="molecule type" value="Genomic_DNA"/>
</dbReference>
<gene>
    <name evidence="1" type="ORF">B0T15DRAFT_540988</name>
</gene>